<feature type="signal peptide" evidence="4">
    <location>
        <begin position="1"/>
        <end position="32"/>
    </location>
</feature>
<evidence type="ECO:0000256" key="4">
    <source>
        <dbReference type="SAM" id="SignalP"/>
    </source>
</evidence>
<dbReference type="Gene3D" id="1.25.20.10">
    <property type="entry name" value="Bacterial muramidases"/>
    <property type="match status" value="1"/>
</dbReference>
<reference evidence="7" key="1">
    <citation type="submission" date="2017-01" db="EMBL/GenBank/DDBJ databases">
        <authorList>
            <person name="Varghese N."/>
            <person name="Submissions S."/>
        </authorList>
    </citation>
    <scope>NUCLEOTIDE SEQUENCE [LARGE SCALE GENOMIC DNA]</scope>
    <source>
        <strain evidence="7">DSM 18714</strain>
    </source>
</reference>
<dbReference type="SUPFAM" id="SSF53955">
    <property type="entry name" value="Lysozyme-like"/>
    <property type="match status" value="1"/>
</dbReference>
<name>A0A1N7LUR2_9RHOB</name>
<dbReference type="GO" id="GO:0004553">
    <property type="term" value="F:hydrolase activity, hydrolyzing O-glycosyl compounds"/>
    <property type="evidence" value="ECO:0007669"/>
    <property type="project" value="InterPro"/>
</dbReference>
<dbReference type="STRING" id="407234.SAMN05421795_104145"/>
<dbReference type="GO" id="GO:0042597">
    <property type="term" value="C:periplasmic space"/>
    <property type="evidence" value="ECO:0007669"/>
    <property type="project" value="InterPro"/>
</dbReference>
<evidence type="ECO:0000313" key="7">
    <source>
        <dbReference type="Proteomes" id="UP000186098"/>
    </source>
</evidence>
<accession>A0A1N7LUR2</accession>
<dbReference type="GO" id="GO:0016020">
    <property type="term" value="C:membrane"/>
    <property type="evidence" value="ECO:0007669"/>
    <property type="project" value="InterPro"/>
</dbReference>
<dbReference type="PROSITE" id="PS00922">
    <property type="entry name" value="TRANSGLYCOSYLASE"/>
    <property type="match status" value="1"/>
</dbReference>
<keyword evidence="3 4" id="KW-0732">Signal</keyword>
<protein>
    <submittedName>
        <fullName evidence="6">Soluble lytic murein transglycosylase</fullName>
    </submittedName>
</protein>
<gene>
    <name evidence="6" type="ORF">SAMN05421795_104145</name>
</gene>
<dbReference type="OrthoDB" id="9815002at2"/>
<evidence type="ECO:0000256" key="2">
    <source>
        <dbReference type="ARBA" id="ARBA00009387"/>
    </source>
</evidence>
<evidence type="ECO:0000259" key="5">
    <source>
        <dbReference type="Pfam" id="PF01464"/>
    </source>
</evidence>
<evidence type="ECO:0000256" key="3">
    <source>
        <dbReference type="ARBA" id="ARBA00022729"/>
    </source>
</evidence>
<dbReference type="Proteomes" id="UP000186098">
    <property type="component" value="Unassembled WGS sequence"/>
</dbReference>
<dbReference type="InterPro" id="IPR023346">
    <property type="entry name" value="Lysozyme-like_dom_sf"/>
</dbReference>
<dbReference type="Pfam" id="PF01464">
    <property type="entry name" value="SLT"/>
    <property type="match status" value="1"/>
</dbReference>
<dbReference type="Gene3D" id="1.10.530.10">
    <property type="match status" value="1"/>
</dbReference>
<dbReference type="GO" id="GO:0000270">
    <property type="term" value="P:peptidoglycan metabolic process"/>
    <property type="evidence" value="ECO:0007669"/>
    <property type="project" value="InterPro"/>
</dbReference>
<dbReference type="AlphaFoldDB" id="A0A1N7LUR2"/>
<comment type="similarity">
    <text evidence="2">Belongs to the virb1 family.</text>
</comment>
<feature type="chain" id="PRO_5012839933" evidence="4">
    <location>
        <begin position="33"/>
        <end position="660"/>
    </location>
</feature>
<evidence type="ECO:0000256" key="1">
    <source>
        <dbReference type="ARBA" id="ARBA00007734"/>
    </source>
</evidence>
<comment type="similarity">
    <text evidence="1">Belongs to the transglycosylase Slt family.</text>
</comment>
<proteinExistence type="inferred from homology"/>
<dbReference type="EMBL" id="FTOM01000004">
    <property type="protein sequence ID" value="SIS77587.1"/>
    <property type="molecule type" value="Genomic_DNA"/>
</dbReference>
<feature type="domain" description="Transglycosylase SLT" evidence="5">
    <location>
        <begin position="499"/>
        <end position="602"/>
    </location>
</feature>
<dbReference type="GO" id="GO:0008933">
    <property type="term" value="F:peptidoglycan lytic transglycosylase activity"/>
    <property type="evidence" value="ECO:0007669"/>
    <property type="project" value="InterPro"/>
</dbReference>
<dbReference type="PANTHER" id="PTHR37423">
    <property type="entry name" value="SOLUBLE LYTIC MUREIN TRANSGLYCOSYLASE-RELATED"/>
    <property type="match status" value="1"/>
</dbReference>
<dbReference type="InterPro" id="IPR008939">
    <property type="entry name" value="Lytic_TGlycosylase_superhlx_U"/>
</dbReference>
<dbReference type="RefSeq" id="WP_076365740.1">
    <property type="nucleotide sequence ID" value="NZ_FTOM01000004.1"/>
</dbReference>
<keyword evidence="7" id="KW-1185">Reference proteome</keyword>
<sequence>MTRSPRSSRHLLSRLRPLALVLAVFPATLARADDPAALAAALQAAGGRDWDAAAAAARASGPLARDIIEWQRLRAGAGRFADYTAFVRRHPDWPGMDLLLRRAEATLDDATAAETLAFFGTRAPLTATGALALAAAHRATNDPEAATRVLVAAWRSLRLSAEDQARMLEAAGPQLAAHHDGRLAMLLDAGRPDEARRMLVLASPDTAAVAAARIALQTETGDVNALIAAVPESRAASAGLARDRARWRARHGLEAGAVEILRERSRSARALGDPALWAGLRAWLAREALREGRPAEAHDLAAHHHLSGGSDFAELEWLAGYAALRLGQTDTALTHFRALEAAVSSPISLSRALYWQGRAHEAAGRTAAARAEYARAAGWQTAYYGQLAAARLDLPLAADLAAPAPLPDWRSAAFVQDPRFQAGVLLQAAGAPDLAERFFLQLAEDLDTDGLARLGRLALDWAHPHLAVRVAKAAALRGTVLGGAYYPLPDFDPASLAPDGVPPELVLAIIRRESEFDPQVVSPSGARGLMQLMPPTAKMMADELALPYDAGRLLRDPAYNARLGAAYLGHLRDDFGDAMALVAAGYNAGPNRTKSWVAEMGDPRDGAVDVIDWVEMIPYSETRNYVMRVLEALPIYRARLTGARRLDPIADLRGHGAARP</sequence>
<dbReference type="InterPro" id="IPR000189">
    <property type="entry name" value="Transglyc_AS"/>
</dbReference>
<dbReference type="InterPro" id="IPR008258">
    <property type="entry name" value="Transglycosylase_SLT_dom_1"/>
</dbReference>
<dbReference type="PANTHER" id="PTHR37423:SF2">
    <property type="entry name" value="MEMBRANE-BOUND LYTIC MUREIN TRANSGLYCOSYLASE C"/>
    <property type="match status" value="1"/>
</dbReference>
<dbReference type="SUPFAM" id="SSF48435">
    <property type="entry name" value="Bacterial muramidases"/>
    <property type="match status" value="1"/>
</dbReference>
<organism evidence="6 7">
    <name type="scientific">Phaeovulum vinaykumarii</name>
    <dbReference type="NCBI Taxonomy" id="407234"/>
    <lineage>
        <taxon>Bacteria</taxon>
        <taxon>Pseudomonadati</taxon>
        <taxon>Pseudomonadota</taxon>
        <taxon>Alphaproteobacteria</taxon>
        <taxon>Rhodobacterales</taxon>
        <taxon>Paracoccaceae</taxon>
        <taxon>Phaeovulum</taxon>
    </lineage>
</organism>
<evidence type="ECO:0000313" key="6">
    <source>
        <dbReference type="EMBL" id="SIS77587.1"/>
    </source>
</evidence>
<dbReference type="CDD" id="cd13401">
    <property type="entry name" value="Slt70-like"/>
    <property type="match status" value="1"/>
</dbReference>